<evidence type="ECO:0000256" key="3">
    <source>
        <dbReference type="ARBA" id="ARBA00022801"/>
    </source>
</evidence>
<dbReference type="Gene3D" id="2.160.20.10">
    <property type="entry name" value="Single-stranded right-handed beta-helix, Pectin lyase-like"/>
    <property type="match status" value="1"/>
</dbReference>
<dbReference type="EMBL" id="DXBJ01000032">
    <property type="protein sequence ID" value="HIZ57891.1"/>
    <property type="molecule type" value="Genomic_DNA"/>
</dbReference>
<comment type="caution">
    <text evidence="7">The sequence shown here is derived from an EMBL/GenBank/DDBJ whole genome shotgun (WGS) entry which is preliminary data.</text>
</comment>
<keyword evidence="3 5" id="KW-0378">Hydrolase</keyword>
<evidence type="ECO:0000256" key="5">
    <source>
        <dbReference type="RuleBase" id="RU361169"/>
    </source>
</evidence>
<accession>A0A9D2FFX0</accession>
<dbReference type="PROSITE" id="PS00502">
    <property type="entry name" value="POLYGALACTURONASE"/>
    <property type="match status" value="1"/>
</dbReference>
<protein>
    <submittedName>
        <fullName evidence="7">S-layer homology domain-containing protein</fullName>
    </submittedName>
</protein>
<dbReference type="Pfam" id="PF00395">
    <property type="entry name" value="SLH"/>
    <property type="match status" value="1"/>
</dbReference>
<evidence type="ECO:0000256" key="1">
    <source>
        <dbReference type="ARBA" id="ARBA00008834"/>
    </source>
</evidence>
<dbReference type="Pfam" id="PF00295">
    <property type="entry name" value="Glyco_hydro_28"/>
    <property type="match status" value="1"/>
</dbReference>
<comment type="similarity">
    <text evidence="1 5">Belongs to the glycosyl hydrolase 28 family.</text>
</comment>
<keyword evidence="2" id="KW-0677">Repeat</keyword>
<dbReference type="GO" id="GO:0005975">
    <property type="term" value="P:carbohydrate metabolic process"/>
    <property type="evidence" value="ECO:0007669"/>
    <property type="project" value="InterPro"/>
</dbReference>
<proteinExistence type="inferred from homology"/>
<reference evidence="7" key="2">
    <citation type="submission" date="2021-04" db="EMBL/GenBank/DDBJ databases">
        <authorList>
            <person name="Gilroy R."/>
        </authorList>
    </citation>
    <scope>NUCLEOTIDE SEQUENCE</scope>
    <source>
        <strain evidence="7">ChiBcec16-3735</strain>
    </source>
</reference>
<evidence type="ECO:0000256" key="4">
    <source>
        <dbReference type="ARBA" id="ARBA00023295"/>
    </source>
</evidence>
<dbReference type="InterPro" id="IPR011050">
    <property type="entry name" value="Pectin_lyase_fold/virulence"/>
</dbReference>
<feature type="domain" description="SLH" evidence="6">
    <location>
        <begin position="626"/>
        <end position="667"/>
    </location>
</feature>
<reference evidence="7" key="1">
    <citation type="journal article" date="2021" name="PeerJ">
        <title>Extensive microbial diversity within the chicken gut microbiome revealed by metagenomics and culture.</title>
        <authorList>
            <person name="Gilroy R."/>
            <person name="Ravi A."/>
            <person name="Getino M."/>
            <person name="Pursley I."/>
            <person name="Horton D.L."/>
            <person name="Alikhan N.F."/>
            <person name="Baker D."/>
            <person name="Gharbi K."/>
            <person name="Hall N."/>
            <person name="Watson M."/>
            <person name="Adriaenssens E.M."/>
            <person name="Foster-Nyarko E."/>
            <person name="Jarju S."/>
            <person name="Secka A."/>
            <person name="Antonio M."/>
            <person name="Oren A."/>
            <person name="Chaudhuri R.R."/>
            <person name="La Ragione R."/>
            <person name="Hildebrand F."/>
            <person name="Pallen M.J."/>
        </authorList>
    </citation>
    <scope>NUCLEOTIDE SEQUENCE</scope>
    <source>
        <strain evidence="7">ChiBcec16-3735</strain>
    </source>
</reference>
<dbReference type="GO" id="GO:0004650">
    <property type="term" value="F:polygalacturonase activity"/>
    <property type="evidence" value="ECO:0007669"/>
    <property type="project" value="InterPro"/>
</dbReference>
<dbReference type="InterPro" id="IPR000743">
    <property type="entry name" value="Glyco_hydro_28"/>
</dbReference>
<sequence>MTGADALRREILALIRPPQIGPGHILLRPETQQPQTRQLQQAIDALSAAGGGVLELAAGCYRTGALHLKSGVELRLGSPDTLVQFIAGDPEEQYPVVFSHWEATPCYNYSALLYACDAADIAVTGSGVLDGGADASHWWDWHHQVEEAWSEDRPDLQAAARTALRRMNEEGVPVGQRVFGKGCWLRPNFVQFIRCERVLIRGVTFRNSPMWQLNPVQCRSVTVDGVTLSSHGPNNDGCDPESCQGVWIRNCRFDTGDDCISLKSGRDRDGREADLPCTDILIENNDFADGHGGIALGSEMSGGILRVLADNNRFSSPNLTYALRLKTNARRGGRVEQIVLRNSVMEHVHGAAVHGTMLYEDGRSGDFLPLFRDITVENIRASGGDYGIFLESFPEVPIRGLVLHNIVIDGVRRPLHGRNWQDAVVEQVVINGKSYPRPDGVRILGAPSPGAVVEARACSCVADSPFLFQWECSSDGQHWTGCGTGPRLVTPSVQWLRLWAEHPPGCRVCSRPYRVLPARAEGAAARLYCRGMLPAPVLDHAQQPVTRAELARMLLPLADPDQTGPRPADCDETAACLASANGFLPLEGGRFCPEQTVTRQEMATVAMQACGVNYRNASTTMPLCADVAEVPANYGTNIARALYFGFMSLDERGRFGPGQPVTRKDAAEILDRVADFAGL</sequence>
<evidence type="ECO:0000256" key="2">
    <source>
        <dbReference type="ARBA" id="ARBA00022737"/>
    </source>
</evidence>
<dbReference type="InterPro" id="IPR051801">
    <property type="entry name" value="GH28_Enzymes"/>
</dbReference>
<evidence type="ECO:0000313" key="7">
    <source>
        <dbReference type="EMBL" id="HIZ57891.1"/>
    </source>
</evidence>
<dbReference type="SMART" id="SM00710">
    <property type="entry name" value="PbH1"/>
    <property type="match status" value="5"/>
</dbReference>
<name>A0A9D2FFX0_9FIRM</name>
<dbReference type="InterPro" id="IPR012334">
    <property type="entry name" value="Pectin_lyas_fold"/>
</dbReference>
<dbReference type="InterPro" id="IPR006626">
    <property type="entry name" value="PbH1"/>
</dbReference>
<dbReference type="PANTHER" id="PTHR31339:SF9">
    <property type="entry name" value="PLASMIN AND FIBRONECTIN-BINDING PROTEIN A"/>
    <property type="match status" value="1"/>
</dbReference>
<evidence type="ECO:0000259" key="6">
    <source>
        <dbReference type="Pfam" id="PF00395"/>
    </source>
</evidence>
<dbReference type="PANTHER" id="PTHR31339">
    <property type="entry name" value="PECTIN LYASE-RELATED"/>
    <property type="match status" value="1"/>
</dbReference>
<gene>
    <name evidence="7" type="ORF">H9725_04830</name>
</gene>
<organism evidence="7 8">
    <name type="scientific">Candidatus Faecalibacterium gallistercoris</name>
    <dbReference type="NCBI Taxonomy" id="2838579"/>
    <lineage>
        <taxon>Bacteria</taxon>
        <taxon>Bacillati</taxon>
        <taxon>Bacillota</taxon>
        <taxon>Clostridia</taxon>
        <taxon>Eubacteriales</taxon>
        <taxon>Oscillospiraceae</taxon>
        <taxon>Faecalibacterium</taxon>
    </lineage>
</organism>
<dbReference type="SUPFAM" id="SSF51126">
    <property type="entry name" value="Pectin lyase-like"/>
    <property type="match status" value="1"/>
</dbReference>
<dbReference type="AlphaFoldDB" id="A0A9D2FFX0"/>
<dbReference type="InterPro" id="IPR001119">
    <property type="entry name" value="SLH_dom"/>
</dbReference>
<dbReference type="Proteomes" id="UP000824065">
    <property type="component" value="Unassembled WGS sequence"/>
</dbReference>
<keyword evidence="4 5" id="KW-0326">Glycosidase</keyword>
<evidence type="ECO:0000313" key="8">
    <source>
        <dbReference type="Proteomes" id="UP000824065"/>
    </source>
</evidence>